<keyword evidence="2" id="KW-0028">Amino-acid biosynthesis</keyword>
<gene>
    <name evidence="5" type="ORF">X929_04345</name>
</gene>
<dbReference type="PROSITE" id="PS00955">
    <property type="entry name" value="IGP_DEHYDRATASE_2"/>
    <property type="match status" value="1"/>
</dbReference>
<dbReference type="SUPFAM" id="SSF54211">
    <property type="entry name" value="Ribosomal protein S5 domain 2-like"/>
    <property type="match status" value="2"/>
</dbReference>
<organism evidence="5 6">
    <name type="scientific">Petrotoga olearia DSM 13574</name>
    <dbReference type="NCBI Taxonomy" id="1122955"/>
    <lineage>
        <taxon>Bacteria</taxon>
        <taxon>Thermotogati</taxon>
        <taxon>Thermotogota</taxon>
        <taxon>Thermotogae</taxon>
        <taxon>Petrotogales</taxon>
        <taxon>Petrotogaceae</taxon>
        <taxon>Petrotoga</taxon>
    </lineage>
</organism>
<proteinExistence type="predicted"/>
<comment type="pathway">
    <text evidence="1">Amino-acid biosynthesis; L-histidine biosynthesis; L-histidine from 5-phospho-alpha-D-ribose 1-diphosphate: step 6/9.</text>
</comment>
<dbReference type="PANTHER" id="PTHR23133:SF2">
    <property type="entry name" value="IMIDAZOLEGLYCEROL-PHOSPHATE DEHYDRATASE"/>
    <property type="match status" value="1"/>
</dbReference>
<dbReference type="AlphaFoldDB" id="A0A2K1P0T9"/>
<keyword evidence="4" id="KW-0456">Lyase</keyword>
<evidence type="ECO:0000256" key="3">
    <source>
        <dbReference type="ARBA" id="ARBA00023102"/>
    </source>
</evidence>
<sequence>MRRKTNETDIEINYSTELFVDTGDLVLNHLLKTLFYYMEKNVIIKAKFDLSHHLWEDMGITIGQFLRNEVEGKNIKRFGTAILPMDDALIVVSVDISRSYANIDINIKDTEKGFELGNFKELVLGLSRYLQSTIHIKQINGENAHHIIEASFKALGSALKTALEVSDKHESTNKVYKL</sequence>
<dbReference type="GO" id="GO:0000105">
    <property type="term" value="P:L-histidine biosynthetic process"/>
    <property type="evidence" value="ECO:0007669"/>
    <property type="project" value="UniProtKB-UniPathway"/>
</dbReference>
<name>A0A2K1P0T9_9BACT</name>
<dbReference type="EMBL" id="AZRL01000012">
    <property type="protein sequence ID" value="PNR96347.1"/>
    <property type="molecule type" value="Genomic_DNA"/>
</dbReference>
<evidence type="ECO:0000313" key="5">
    <source>
        <dbReference type="EMBL" id="PNR96347.1"/>
    </source>
</evidence>
<dbReference type="Pfam" id="PF00475">
    <property type="entry name" value="IGPD"/>
    <property type="match status" value="1"/>
</dbReference>
<dbReference type="InterPro" id="IPR038494">
    <property type="entry name" value="IGPD_sf"/>
</dbReference>
<comment type="caution">
    <text evidence="5">The sequence shown here is derived from an EMBL/GenBank/DDBJ whole genome shotgun (WGS) entry which is preliminary data.</text>
</comment>
<dbReference type="InterPro" id="IPR000807">
    <property type="entry name" value="ImidazoleglycerolP_deHydtase"/>
</dbReference>
<dbReference type="UniPathway" id="UPA00031">
    <property type="reaction ID" value="UER00011"/>
</dbReference>
<dbReference type="Proteomes" id="UP000236434">
    <property type="component" value="Unassembled WGS sequence"/>
</dbReference>
<accession>A0A2K1P0T9</accession>
<dbReference type="RefSeq" id="WP_103066808.1">
    <property type="nucleotide sequence ID" value="NZ_AZRL01000012.1"/>
</dbReference>
<evidence type="ECO:0000313" key="6">
    <source>
        <dbReference type="Proteomes" id="UP000236434"/>
    </source>
</evidence>
<dbReference type="PANTHER" id="PTHR23133">
    <property type="entry name" value="IMIDAZOLEGLYCEROL-PHOSPHATE DEHYDRATASE HIS7"/>
    <property type="match status" value="1"/>
</dbReference>
<protein>
    <submittedName>
        <fullName evidence="5">Imidazoleglycerol-phosphate dehydratase</fullName>
    </submittedName>
</protein>
<dbReference type="InterPro" id="IPR020568">
    <property type="entry name" value="Ribosomal_Su5_D2-typ_SF"/>
</dbReference>
<reference evidence="5 6" key="1">
    <citation type="submission" date="2013-12" db="EMBL/GenBank/DDBJ databases">
        <title>Comparative genomics of Petrotoga isolates.</title>
        <authorList>
            <person name="Nesbo C.L."/>
            <person name="Charchuk R."/>
            <person name="Chow K."/>
        </authorList>
    </citation>
    <scope>NUCLEOTIDE SEQUENCE [LARGE SCALE GENOMIC DNA]</scope>
    <source>
        <strain evidence="5 6">DSM 13574</strain>
    </source>
</reference>
<dbReference type="InterPro" id="IPR020565">
    <property type="entry name" value="ImidazoleglycerP_deHydtase_CS"/>
</dbReference>
<dbReference type="Gene3D" id="3.30.230.40">
    <property type="entry name" value="Imidazole glycerol phosphate dehydratase, domain 1"/>
    <property type="match status" value="2"/>
</dbReference>
<evidence type="ECO:0000256" key="4">
    <source>
        <dbReference type="ARBA" id="ARBA00023239"/>
    </source>
</evidence>
<evidence type="ECO:0000256" key="2">
    <source>
        <dbReference type="ARBA" id="ARBA00022605"/>
    </source>
</evidence>
<dbReference type="NCBIfam" id="NF002114">
    <property type="entry name" value="PRK00951.2-4"/>
    <property type="match status" value="1"/>
</dbReference>
<keyword evidence="3" id="KW-0368">Histidine biosynthesis</keyword>
<dbReference type="GO" id="GO:0004424">
    <property type="term" value="F:imidazoleglycerol-phosphate dehydratase activity"/>
    <property type="evidence" value="ECO:0007669"/>
    <property type="project" value="InterPro"/>
</dbReference>
<evidence type="ECO:0000256" key="1">
    <source>
        <dbReference type="ARBA" id="ARBA00005047"/>
    </source>
</evidence>
<dbReference type="OrthoDB" id="9790411at2"/>